<dbReference type="RefSeq" id="WP_257500700.1">
    <property type="nucleotide sequence ID" value="NZ_CP102382.1"/>
</dbReference>
<accession>A0ABY5NW21</accession>
<gene>
    <name evidence="2" type="ORF">NPX36_07040</name>
</gene>
<keyword evidence="1" id="KW-1133">Transmembrane helix</keyword>
<protein>
    <submittedName>
        <fullName evidence="2">Uncharacterized protein</fullName>
    </submittedName>
</protein>
<sequence>MKLSQIVFAVSLFTTIYWLTAFNINVYGNVLAKTIFETTSLLLMITLYALPILIIALMLRLKKRTPKLHYISLGMLFTMLLLIFAVYQ</sequence>
<evidence type="ECO:0000313" key="2">
    <source>
        <dbReference type="EMBL" id="UUV22790.1"/>
    </source>
</evidence>
<evidence type="ECO:0000256" key="1">
    <source>
        <dbReference type="SAM" id="Phobius"/>
    </source>
</evidence>
<keyword evidence="1" id="KW-0472">Membrane</keyword>
<keyword evidence="1" id="KW-0812">Transmembrane</keyword>
<dbReference type="Proteomes" id="UP001317001">
    <property type="component" value="Chromosome"/>
</dbReference>
<keyword evidence="3" id="KW-1185">Reference proteome</keyword>
<proteinExistence type="predicted"/>
<organism evidence="2 3">
    <name type="scientific">Paenimyroides aestuarii</name>
    <dbReference type="NCBI Taxonomy" id="2968490"/>
    <lineage>
        <taxon>Bacteria</taxon>
        <taxon>Pseudomonadati</taxon>
        <taxon>Bacteroidota</taxon>
        <taxon>Flavobacteriia</taxon>
        <taxon>Flavobacteriales</taxon>
        <taxon>Flavobacteriaceae</taxon>
        <taxon>Paenimyroides</taxon>
    </lineage>
</organism>
<reference evidence="2 3" key="1">
    <citation type="submission" date="2022-08" db="EMBL/GenBank/DDBJ databases">
        <title>Myroides zhujiangensis sp. nov., a novel bacterium isolated from sediment in the Pearl River Estuary.</title>
        <authorList>
            <person name="Cui L."/>
        </authorList>
    </citation>
    <scope>NUCLEOTIDE SEQUENCE [LARGE SCALE GENOMIC DNA]</scope>
    <source>
        <strain evidence="2 3">SCSIO 72103</strain>
    </source>
</reference>
<feature type="transmembrane region" description="Helical" evidence="1">
    <location>
        <begin position="7"/>
        <end position="28"/>
    </location>
</feature>
<feature type="transmembrane region" description="Helical" evidence="1">
    <location>
        <begin position="40"/>
        <end position="61"/>
    </location>
</feature>
<evidence type="ECO:0000313" key="3">
    <source>
        <dbReference type="Proteomes" id="UP001317001"/>
    </source>
</evidence>
<feature type="transmembrane region" description="Helical" evidence="1">
    <location>
        <begin position="68"/>
        <end position="87"/>
    </location>
</feature>
<name>A0ABY5NW21_9FLAO</name>
<dbReference type="EMBL" id="CP102382">
    <property type="protein sequence ID" value="UUV22790.1"/>
    <property type="molecule type" value="Genomic_DNA"/>
</dbReference>